<sequence length="124" mass="14317">MGAQQSKEQMVFYGADVPVKISNDALQAVEPTIGAPKTEEIPSQLQVDQDSINERIESEVAKELSRYFTKRQQEFEESKDRFWSTNELILCFNNNKERPLDCWRAVDNFFEATKKAEKIRASLP</sequence>
<dbReference type="AlphaFoldDB" id="A0A2U1J230"/>
<evidence type="ECO:0000313" key="1">
    <source>
        <dbReference type="EMBL" id="PVZ99131.1"/>
    </source>
</evidence>
<dbReference type="Proteomes" id="UP000245591">
    <property type="component" value="Unassembled WGS sequence"/>
</dbReference>
<comment type="caution">
    <text evidence="1">The sequence shown here is derived from an EMBL/GenBank/DDBJ whole genome shotgun (WGS) entry which is preliminary data.</text>
</comment>
<accession>A0A2U1J230</accession>
<keyword evidence="2" id="KW-1185">Reference proteome</keyword>
<name>A0A2U1J230_SMIAN</name>
<reference evidence="1 2" key="1">
    <citation type="journal article" date="2018" name="MBio">
        <title>Comparative Genomics Reveals the Core Gene Toolbox for the Fungus-Insect Symbiosis.</title>
        <authorList>
            <person name="Wang Y."/>
            <person name="Stata M."/>
            <person name="Wang W."/>
            <person name="Stajich J.E."/>
            <person name="White M.M."/>
            <person name="Moncalvo J.M."/>
        </authorList>
    </citation>
    <scope>NUCLEOTIDE SEQUENCE [LARGE SCALE GENOMIC DNA]</scope>
    <source>
        <strain evidence="1 2">AUS-126-30</strain>
    </source>
</reference>
<dbReference type="EMBL" id="MBFU01000470">
    <property type="protein sequence ID" value="PVZ99131.1"/>
    <property type="molecule type" value="Genomic_DNA"/>
</dbReference>
<proteinExistence type="predicted"/>
<gene>
    <name evidence="1" type="ORF">BB558_004859</name>
</gene>
<dbReference type="InterPro" id="IPR012471">
    <property type="entry name" value="DUF1690"/>
</dbReference>
<evidence type="ECO:0000313" key="2">
    <source>
        <dbReference type="Proteomes" id="UP000245591"/>
    </source>
</evidence>
<organism evidence="1 2">
    <name type="scientific">Smittium angustum</name>
    <dbReference type="NCBI Taxonomy" id="133377"/>
    <lineage>
        <taxon>Eukaryota</taxon>
        <taxon>Fungi</taxon>
        <taxon>Fungi incertae sedis</taxon>
        <taxon>Zoopagomycota</taxon>
        <taxon>Kickxellomycotina</taxon>
        <taxon>Harpellomycetes</taxon>
        <taxon>Harpellales</taxon>
        <taxon>Legeriomycetaceae</taxon>
        <taxon>Smittium</taxon>
    </lineage>
</organism>
<protein>
    <submittedName>
        <fullName evidence="1">Uncharacterized protein</fullName>
    </submittedName>
</protein>
<dbReference type="Pfam" id="PF07956">
    <property type="entry name" value="DUF1690"/>
    <property type="match status" value="1"/>
</dbReference>